<evidence type="ECO:0000313" key="2">
    <source>
        <dbReference type="Proteomes" id="UP001152320"/>
    </source>
</evidence>
<gene>
    <name evidence="1" type="ORF">HOLleu_01319</name>
</gene>
<sequence length="211" mass="24541">MDARLKHPFTCLVAGPTGSGKTWVTHLLQHRNTIIHPVPENWFYGEFQKAYVDISRALPNIRFIEGVPTDFNEYVDIDRTNLFILDDLMTEIKSNQSVTHLFTKGSHHKNFSVIVLLQNLFQQGPKSRTISLNSHYLVVFKNPRDASSITHLAKQMYPGSIRFMQEAYRNATIEPYGYLFIDLKPDTDERLRLRTNIFLTDAHHYVYVKRS</sequence>
<dbReference type="Proteomes" id="UP001152320">
    <property type="component" value="Chromosome 1"/>
</dbReference>
<proteinExistence type="predicted"/>
<dbReference type="EMBL" id="JAIZAY010000001">
    <property type="protein sequence ID" value="KAJ8048845.1"/>
    <property type="molecule type" value="Genomic_DNA"/>
</dbReference>
<protein>
    <submittedName>
        <fullName evidence="1">Uncharacterized protein</fullName>
    </submittedName>
</protein>
<accession>A0A9Q1CQA5</accession>
<dbReference type="SUPFAM" id="SSF52540">
    <property type="entry name" value="P-loop containing nucleoside triphosphate hydrolases"/>
    <property type="match status" value="1"/>
</dbReference>
<dbReference type="AlphaFoldDB" id="A0A9Q1CQA5"/>
<evidence type="ECO:0000313" key="1">
    <source>
        <dbReference type="EMBL" id="KAJ8048845.1"/>
    </source>
</evidence>
<dbReference type="OrthoDB" id="6411872at2759"/>
<name>A0A9Q1CQA5_HOLLE</name>
<organism evidence="1 2">
    <name type="scientific">Holothuria leucospilota</name>
    <name type="common">Black long sea cucumber</name>
    <name type="synonym">Mertensiothuria leucospilota</name>
    <dbReference type="NCBI Taxonomy" id="206669"/>
    <lineage>
        <taxon>Eukaryota</taxon>
        <taxon>Metazoa</taxon>
        <taxon>Echinodermata</taxon>
        <taxon>Eleutherozoa</taxon>
        <taxon>Echinozoa</taxon>
        <taxon>Holothuroidea</taxon>
        <taxon>Aspidochirotacea</taxon>
        <taxon>Aspidochirotida</taxon>
        <taxon>Holothuriidae</taxon>
        <taxon>Holothuria</taxon>
    </lineage>
</organism>
<comment type="caution">
    <text evidence="1">The sequence shown here is derived from an EMBL/GenBank/DDBJ whole genome shotgun (WGS) entry which is preliminary data.</text>
</comment>
<dbReference type="InterPro" id="IPR027417">
    <property type="entry name" value="P-loop_NTPase"/>
</dbReference>
<reference evidence="1" key="1">
    <citation type="submission" date="2021-10" db="EMBL/GenBank/DDBJ databases">
        <title>Tropical sea cucumber genome reveals ecological adaptation and Cuvierian tubules defense mechanism.</title>
        <authorList>
            <person name="Chen T."/>
        </authorList>
    </citation>
    <scope>NUCLEOTIDE SEQUENCE</scope>
    <source>
        <strain evidence="1">Nanhai2018</strain>
        <tissue evidence="1">Muscle</tissue>
    </source>
</reference>
<keyword evidence="2" id="KW-1185">Reference proteome</keyword>